<reference evidence="12 13" key="1">
    <citation type="journal article" date="2022" name="G3 (Bethesda)">
        <title>Whole-genome sequence and methylome profiling of the almond [Prunus dulcis (Mill.) D.A. Webb] cultivar 'Nonpareil'.</title>
        <authorList>
            <person name="D'Amico-Willman K.M."/>
            <person name="Ouma W.Z."/>
            <person name="Meulia T."/>
            <person name="Sideli G.M."/>
            <person name="Gradziel T.M."/>
            <person name="Fresnedo-Ramirez J."/>
        </authorList>
    </citation>
    <scope>NUCLEOTIDE SEQUENCE [LARGE SCALE GENOMIC DNA]</scope>
    <source>
        <strain evidence="12">Clone GOH B32 T37-40</strain>
    </source>
</reference>
<dbReference type="InterPro" id="IPR002401">
    <property type="entry name" value="Cyt_P450_E_grp-I"/>
</dbReference>
<evidence type="ECO:0000313" key="12">
    <source>
        <dbReference type="EMBL" id="KAI5354399.1"/>
    </source>
</evidence>
<feature type="region of interest" description="Disordered" evidence="11">
    <location>
        <begin position="1"/>
        <end position="30"/>
    </location>
</feature>
<keyword evidence="3" id="KW-0349">Heme</keyword>
<evidence type="ECO:0000256" key="6">
    <source>
        <dbReference type="ARBA" id="ARBA00022989"/>
    </source>
</evidence>
<dbReference type="PANTHER" id="PTHR47947">
    <property type="entry name" value="CYTOCHROME P450 82C3-RELATED"/>
    <property type="match status" value="1"/>
</dbReference>
<dbReference type="InterPro" id="IPR001128">
    <property type="entry name" value="Cyt_P450"/>
</dbReference>
<protein>
    <submittedName>
        <fullName evidence="12">Uncharacterized protein</fullName>
    </submittedName>
</protein>
<accession>A0AAD4ZUF7</accession>
<evidence type="ECO:0000256" key="9">
    <source>
        <dbReference type="ARBA" id="ARBA00023033"/>
    </source>
</evidence>
<sequence length="126" mass="14045">MGNGVVVKPSRGNGESKSRNRHQCRGRASIGRARLAKADLQNVINETQRLYPPVPLLVPHEASEDCVVGGFDVPRHTMLVINSRAIDRNPEVWEDPTEFRPQRFEGWSGEGSEGYKLGVIDPKINK</sequence>
<keyword evidence="4" id="KW-0812">Transmembrane</keyword>
<keyword evidence="10" id="KW-0472">Membrane</keyword>
<keyword evidence="9" id="KW-0503">Monooxygenase</keyword>
<dbReference type="GO" id="GO:0004497">
    <property type="term" value="F:monooxygenase activity"/>
    <property type="evidence" value="ECO:0007669"/>
    <property type="project" value="UniProtKB-KW"/>
</dbReference>
<dbReference type="PANTHER" id="PTHR47947:SF62">
    <property type="entry name" value="CYTOCHROME P450, FAMILY 81, SUBFAMILY D, POLYPEPTIDE 5"/>
    <property type="match status" value="1"/>
</dbReference>
<dbReference type="Pfam" id="PF00067">
    <property type="entry name" value="p450"/>
    <property type="match status" value="1"/>
</dbReference>
<comment type="similarity">
    <text evidence="2">Belongs to the cytochrome P450 family.</text>
</comment>
<evidence type="ECO:0000256" key="7">
    <source>
        <dbReference type="ARBA" id="ARBA00023002"/>
    </source>
</evidence>
<evidence type="ECO:0000256" key="10">
    <source>
        <dbReference type="ARBA" id="ARBA00023136"/>
    </source>
</evidence>
<evidence type="ECO:0000313" key="13">
    <source>
        <dbReference type="Proteomes" id="UP001054821"/>
    </source>
</evidence>
<dbReference type="AlphaFoldDB" id="A0AAD4ZUF7"/>
<dbReference type="GO" id="GO:0020037">
    <property type="term" value="F:heme binding"/>
    <property type="evidence" value="ECO:0007669"/>
    <property type="project" value="InterPro"/>
</dbReference>
<name>A0AAD4ZUF7_PRUDU</name>
<comment type="subcellular location">
    <subcellularLocation>
        <location evidence="1">Membrane</location>
        <topology evidence="1">Single-pass membrane protein</topology>
    </subcellularLocation>
</comment>
<comment type="caution">
    <text evidence="12">The sequence shown here is derived from an EMBL/GenBank/DDBJ whole genome shotgun (WGS) entry which is preliminary data.</text>
</comment>
<dbReference type="InterPro" id="IPR036396">
    <property type="entry name" value="Cyt_P450_sf"/>
</dbReference>
<evidence type="ECO:0000256" key="3">
    <source>
        <dbReference type="ARBA" id="ARBA00022617"/>
    </source>
</evidence>
<keyword evidence="8" id="KW-0408">Iron</keyword>
<evidence type="ECO:0000256" key="1">
    <source>
        <dbReference type="ARBA" id="ARBA00004167"/>
    </source>
</evidence>
<dbReference type="SUPFAM" id="SSF48264">
    <property type="entry name" value="Cytochrome P450"/>
    <property type="match status" value="1"/>
</dbReference>
<evidence type="ECO:0000256" key="11">
    <source>
        <dbReference type="SAM" id="MobiDB-lite"/>
    </source>
</evidence>
<evidence type="ECO:0000256" key="8">
    <source>
        <dbReference type="ARBA" id="ARBA00023004"/>
    </source>
</evidence>
<evidence type="ECO:0000256" key="5">
    <source>
        <dbReference type="ARBA" id="ARBA00022723"/>
    </source>
</evidence>
<dbReference type="EMBL" id="JAJFAZ020000001">
    <property type="protein sequence ID" value="KAI5354399.1"/>
    <property type="molecule type" value="Genomic_DNA"/>
</dbReference>
<evidence type="ECO:0000256" key="4">
    <source>
        <dbReference type="ARBA" id="ARBA00022692"/>
    </source>
</evidence>
<keyword evidence="5" id="KW-0479">Metal-binding</keyword>
<dbReference type="PRINTS" id="PR00463">
    <property type="entry name" value="EP450I"/>
</dbReference>
<dbReference type="Gene3D" id="1.10.630.10">
    <property type="entry name" value="Cytochrome P450"/>
    <property type="match status" value="1"/>
</dbReference>
<keyword evidence="13" id="KW-1185">Reference proteome</keyword>
<organism evidence="12 13">
    <name type="scientific">Prunus dulcis</name>
    <name type="common">Almond</name>
    <name type="synonym">Amygdalus dulcis</name>
    <dbReference type="NCBI Taxonomy" id="3755"/>
    <lineage>
        <taxon>Eukaryota</taxon>
        <taxon>Viridiplantae</taxon>
        <taxon>Streptophyta</taxon>
        <taxon>Embryophyta</taxon>
        <taxon>Tracheophyta</taxon>
        <taxon>Spermatophyta</taxon>
        <taxon>Magnoliopsida</taxon>
        <taxon>eudicotyledons</taxon>
        <taxon>Gunneridae</taxon>
        <taxon>Pentapetalae</taxon>
        <taxon>rosids</taxon>
        <taxon>fabids</taxon>
        <taxon>Rosales</taxon>
        <taxon>Rosaceae</taxon>
        <taxon>Amygdaloideae</taxon>
        <taxon>Amygdaleae</taxon>
        <taxon>Prunus</taxon>
    </lineage>
</organism>
<proteinExistence type="inferred from homology"/>
<keyword evidence="7" id="KW-0560">Oxidoreductase</keyword>
<dbReference type="InterPro" id="IPR050651">
    <property type="entry name" value="Plant_Cytochrome_P450_Monoox"/>
</dbReference>
<evidence type="ECO:0000256" key="2">
    <source>
        <dbReference type="ARBA" id="ARBA00010617"/>
    </source>
</evidence>
<dbReference type="Proteomes" id="UP001054821">
    <property type="component" value="Chromosome 1"/>
</dbReference>
<dbReference type="GO" id="GO:0016020">
    <property type="term" value="C:membrane"/>
    <property type="evidence" value="ECO:0007669"/>
    <property type="project" value="UniProtKB-SubCell"/>
</dbReference>
<keyword evidence="6" id="KW-1133">Transmembrane helix</keyword>
<gene>
    <name evidence="12" type="ORF">L3X38_007294</name>
</gene>
<dbReference type="GO" id="GO:0005506">
    <property type="term" value="F:iron ion binding"/>
    <property type="evidence" value="ECO:0007669"/>
    <property type="project" value="InterPro"/>
</dbReference>
<dbReference type="GO" id="GO:0016705">
    <property type="term" value="F:oxidoreductase activity, acting on paired donors, with incorporation or reduction of molecular oxygen"/>
    <property type="evidence" value="ECO:0007669"/>
    <property type="project" value="InterPro"/>
</dbReference>